<feature type="coiled-coil region" evidence="1">
    <location>
        <begin position="77"/>
        <end position="104"/>
    </location>
</feature>
<evidence type="ECO:0000313" key="3">
    <source>
        <dbReference type="EMBL" id="TYP76613.1"/>
    </source>
</evidence>
<dbReference type="AlphaFoldDB" id="A0A5S5CF35"/>
<keyword evidence="1" id="KW-0175">Coiled coil</keyword>
<reference evidence="3 4" key="1">
    <citation type="submission" date="2019-07" db="EMBL/GenBank/DDBJ databases">
        <title>Genomic Encyclopedia of Type Strains, Phase III (KMG-III): the genomes of soil and plant-associated and newly described type strains.</title>
        <authorList>
            <person name="Whitman W."/>
        </authorList>
    </citation>
    <scope>NUCLEOTIDE SEQUENCE [LARGE SCALE GENOMIC DNA]</scope>
    <source>
        <strain evidence="3 4">BL24</strain>
    </source>
</reference>
<evidence type="ECO:0000256" key="2">
    <source>
        <dbReference type="SAM" id="MobiDB-lite"/>
    </source>
</evidence>
<evidence type="ECO:0000256" key="1">
    <source>
        <dbReference type="SAM" id="Coils"/>
    </source>
</evidence>
<dbReference type="Proteomes" id="UP000323257">
    <property type="component" value="Unassembled WGS sequence"/>
</dbReference>
<comment type="caution">
    <text evidence="3">The sequence shown here is derived from an EMBL/GenBank/DDBJ whole genome shotgun (WGS) entry which is preliminary data.</text>
</comment>
<sequence>MKAGGSKLSKSILNNLEKNAQILVKSRKDLAKYSKDEVMIKGQIELEAEGFTKPLLYKSISELKRISVPLITRYTEIALKDNQNEEVTEEIQLLQHQILILEKAIQIKQKQNRQLSHNMERNFIDHPFISSSSPNEETLQKQRKKDGSLEVNKTGFRNMHYNNSNGKLLLPTDARNMLGIFKLWEQKGKSQSFEFTFNELLKCVQVEAIGGEYNNLFDSLSNLGQTSIVMEEFFDAEAKKRMRTKIHNPFQDMEIDRTTNTVSVMLSNNLHKNLLIGNVVPISISLFNDLASPTSRALYLILVNKAKDGDLMLDVEQLLPHLGLHSSEKSKAYSHMQRAFEELQSFDVIQSFDIVRKERRVPVQVRFIPSDWLLQADSMDNQLQFNTPTLLG</sequence>
<keyword evidence="4" id="KW-1185">Reference proteome</keyword>
<dbReference type="RefSeq" id="WP_148929011.1">
    <property type="nucleotide sequence ID" value="NZ_VNHS01000003.1"/>
</dbReference>
<organism evidence="3 4">
    <name type="scientific">Paenibacillus methanolicus</name>
    <dbReference type="NCBI Taxonomy" id="582686"/>
    <lineage>
        <taxon>Bacteria</taxon>
        <taxon>Bacillati</taxon>
        <taxon>Bacillota</taxon>
        <taxon>Bacilli</taxon>
        <taxon>Bacillales</taxon>
        <taxon>Paenibacillaceae</taxon>
        <taxon>Paenibacillus</taxon>
    </lineage>
</organism>
<proteinExistence type="predicted"/>
<dbReference type="OrthoDB" id="2522112at2"/>
<protein>
    <submittedName>
        <fullName evidence="3">Replication initiator protein A</fullName>
    </submittedName>
</protein>
<dbReference type="InterPro" id="IPR018777">
    <property type="entry name" value="Replication_initiator_prot_A"/>
</dbReference>
<dbReference type="EMBL" id="VNHS01000003">
    <property type="protein sequence ID" value="TYP76613.1"/>
    <property type="molecule type" value="Genomic_DNA"/>
</dbReference>
<feature type="region of interest" description="Disordered" evidence="2">
    <location>
        <begin position="126"/>
        <end position="147"/>
    </location>
</feature>
<dbReference type="Pfam" id="PF10134">
    <property type="entry name" value="RPA"/>
    <property type="match status" value="1"/>
</dbReference>
<gene>
    <name evidence="3" type="ORF">BCM02_103275</name>
</gene>
<name>A0A5S5CF35_9BACL</name>
<accession>A0A5S5CF35</accession>
<evidence type="ECO:0000313" key="4">
    <source>
        <dbReference type="Proteomes" id="UP000323257"/>
    </source>
</evidence>